<dbReference type="AlphaFoldDB" id="A0A285TBX8"/>
<organism evidence="2 3">
    <name type="scientific">Ureibacillus xyleni</name>
    <dbReference type="NCBI Taxonomy" id="614648"/>
    <lineage>
        <taxon>Bacteria</taxon>
        <taxon>Bacillati</taxon>
        <taxon>Bacillota</taxon>
        <taxon>Bacilli</taxon>
        <taxon>Bacillales</taxon>
        <taxon>Caryophanaceae</taxon>
        <taxon>Ureibacillus</taxon>
    </lineage>
</organism>
<feature type="transmembrane region" description="Helical" evidence="1">
    <location>
        <begin position="94"/>
        <end position="113"/>
    </location>
</feature>
<evidence type="ECO:0008006" key="4">
    <source>
        <dbReference type="Google" id="ProtNLM"/>
    </source>
</evidence>
<keyword evidence="1" id="KW-1133">Transmembrane helix</keyword>
<dbReference type="RefSeq" id="WP_097074404.1">
    <property type="nucleotide sequence ID" value="NZ_OBMQ01000011.1"/>
</dbReference>
<name>A0A285TBX8_9BACL</name>
<dbReference type="OrthoDB" id="1100174at2"/>
<evidence type="ECO:0000313" key="3">
    <source>
        <dbReference type="Proteomes" id="UP000219636"/>
    </source>
</evidence>
<dbReference type="Proteomes" id="UP000219636">
    <property type="component" value="Unassembled WGS sequence"/>
</dbReference>
<reference evidence="3" key="1">
    <citation type="submission" date="2017-08" db="EMBL/GenBank/DDBJ databases">
        <authorList>
            <person name="Varghese N."/>
            <person name="Submissions S."/>
        </authorList>
    </citation>
    <scope>NUCLEOTIDE SEQUENCE [LARGE SCALE GENOMIC DNA]</scope>
    <source>
        <strain evidence="3">JC22</strain>
    </source>
</reference>
<evidence type="ECO:0000256" key="1">
    <source>
        <dbReference type="SAM" id="Phobius"/>
    </source>
</evidence>
<accession>A0A285TBX8</accession>
<dbReference type="Pfam" id="PF11188">
    <property type="entry name" value="DUF2975"/>
    <property type="match status" value="1"/>
</dbReference>
<keyword evidence="1" id="KW-0812">Transmembrane</keyword>
<evidence type="ECO:0000313" key="2">
    <source>
        <dbReference type="EMBL" id="SOC19605.1"/>
    </source>
</evidence>
<feature type="transmembrane region" description="Helical" evidence="1">
    <location>
        <begin position="119"/>
        <end position="142"/>
    </location>
</feature>
<gene>
    <name evidence="2" type="ORF">SAMN05880501_11127</name>
</gene>
<sequence length="160" mass="17937">MKRGTTLFLKIAVILMGVPIFAICIFLVPDIGRFAAELYPEFTFIKYLVWIDMYAAAIPYYLALYQSIKLLSYIDHNIAFSQHSVNGLKNIKRCAIAISSIYVVGLPLFYLIAERDDAPGIIVIGMVLIFASMVIAVFAAVLQRLLQEAINIKQENDLTV</sequence>
<keyword evidence="3" id="KW-1185">Reference proteome</keyword>
<dbReference type="InterPro" id="IPR021354">
    <property type="entry name" value="DUF2975"/>
</dbReference>
<proteinExistence type="predicted"/>
<protein>
    <recommendedName>
        <fullName evidence="4">DUF2975 family protein</fullName>
    </recommendedName>
</protein>
<feature type="transmembrane region" description="Helical" evidence="1">
    <location>
        <begin position="48"/>
        <end position="65"/>
    </location>
</feature>
<keyword evidence="1" id="KW-0472">Membrane</keyword>
<feature type="transmembrane region" description="Helical" evidence="1">
    <location>
        <begin position="7"/>
        <end position="28"/>
    </location>
</feature>
<dbReference type="EMBL" id="OBMQ01000011">
    <property type="protein sequence ID" value="SOC19605.1"/>
    <property type="molecule type" value="Genomic_DNA"/>
</dbReference>